<proteinExistence type="predicted"/>
<organism evidence="1 2">
    <name type="scientific">Parascaris univalens</name>
    <name type="common">Nematode worm</name>
    <dbReference type="NCBI Taxonomy" id="6257"/>
    <lineage>
        <taxon>Eukaryota</taxon>
        <taxon>Metazoa</taxon>
        <taxon>Ecdysozoa</taxon>
        <taxon>Nematoda</taxon>
        <taxon>Chromadorea</taxon>
        <taxon>Rhabditida</taxon>
        <taxon>Spirurina</taxon>
        <taxon>Ascaridomorpha</taxon>
        <taxon>Ascaridoidea</taxon>
        <taxon>Ascarididae</taxon>
        <taxon>Parascaris</taxon>
    </lineage>
</organism>
<accession>A0A915A8R6</accession>
<dbReference type="AlphaFoldDB" id="A0A915A8R6"/>
<sequence length="81" mass="9471">YTLSSLMTTNMQKGPFREPWRRHGKWRRLHAKVHAIISYTPLSLVRSSRRGRLSSRKDISLQCACVSAVAKIYINFDPRRI</sequence>
<name>A0A915A8R6_PARUN</name>
<evidence type="ECO:0000313" key="2">
    <source>
        <dbReference type="WBParaSite" id="PgR003_g070_t09"/>
    </source>
</evidence>
<protein>
    <submittedName>
        <fullName evidence="2">Protein kinase domain-containing protein</fullName>
    </submittedName>
</protein>
<evidence type="ECO:0000313" key="1">
    <source>
        <dbReference type="Proteomes" id="UP000887569"/>
    </source>
</evidence>
<dbReference type="Proteomes" id="UP000887569">
    <property type="component" value="Unplaced"/>
</dbReference>
<reference evidence="2" key="1">
    <citation type="submission" date="2022-11" db="UniProtKB">
        <authorList>
            <consortium name="WormBaseParasite"/>
        </authorList>
    </citation>
    <scope>IDENTIFICATION</scope>
</reference>
<keyword evidence="1" id="KW-1185">Reference proteome</keyword>
<dbReference type="WBParaSite" id="PgR003_g070_t09">
    <property type="protein sequence ID" value="PgR003_g070_t09"/>
    <property type="gene ID" value="PgR003_g070"/>
</dbReference>